<evidence type="ECO:0000313" key="5">
    <source>
        <dbReference type="EMBL" id="OLN28229.1"/>
    </source>
</evidence>
<evidence type="ECO:0000259" key="4">
    <source>
        <dbReference type="PROSITE" id="PS51459"/>
    </source>
</evidence>
<feature type="site" description="Important for autoinhibition of adenylyltransferase activity" evidence="3">
    <location>
        <position position="43"/>
    </location>
</feature>
<evidence type="ECO:0000256" key="2">
    <source>
        <dbReference type="PIRSR" id="PIRSR640198-2"/>
    </source>
</evidence>
<dbReference type="GO" id="GO:0005524">
    <property type="term" value="F:ATP binding"/>
    <property type="evidence" value="ECO:0007669"/>
    <property type="project" value="UniProtKB-KW"/>
</dbReference>
<dbReference type="RefSeq" id="WP_075366522.1">
    <property type="nucleotide sequence ID" value="NZ_MLBF01000045.1"/>
</dbReference>
<feature type="binding site" evidence="2">
    <location>
        <begin position="175"/>
        <end position="182"/>
    </location>
    <ligand>
        <name>ATP</name>
        <dbReference type="ChEBI" id="CHEBI:30616"/>
    </ligand>
</feature>
<dbReference type="STRING" id="1888891.DSOL_4127"/>
<evidence type="ECO:0000313" key="6">
    <source>
        <dbReference type="Proteomes" id="UP000186102"/>
    </source>
</evidence>
<dbReference type="InterPro" id="IPR040198">
    <property type="entry name" value="Fido_containing"/>
</dbReference>
<feature type="domain" description="Fido" evidence="4">
    <location>
        <begin position="92"/>
        <end position="229"/>
    </location>
</feature>
<dbReference type="PANTHER" id="PTHR13504:SF38">
    <property type="entry name" value="FIDO DOMAIN-CONTAINING PROTEIN"/>
    <property type="match status" value="1"/>
</dbReference>
<feature type="active site" evidence="1">
    <location>
        <position position="171"/>
    </location>
</feature>
<evidence type="ECO:0000256" key="1">
    <source>
        <dbReference type="PIRSR" id="PIRSR640198-1"/>
    </source>
</evidence>
<dbReference type="PANTHER" id="PTHR13504">
    <property type="entry name" value="FIDO DOMAIN-CONTAINING PROTEIN DDB_G0283145"/>
    <property type="match status" value="1"/>
</dbReference>
<proteinExistence type="predicted"/>
<name>A0A1Q8QLK8_9FIRM</name>
<accession>A0A1Q8QLK8</accession>
<comment type="caution">
    <text evidence="5">The sequence shown here is derived from an EMBL/GenBank/DDBJ whole genome shotgun (WGS) entry which is preliminary data.</text>
</comment>
<dbReference type="SUPFAM" id="SSF140931">
    <property type="entry name" value="Fic-like"/>
    <property type="match status" value="1"/>
</dbReference>
<protein>
    <submittedName>
        <fullName evidence="5">Huntingtin interacting protein E-like protein</fullName>
    </submittedName>
</protein>
<dbReference type="Proteomes" id="UP000186102">
    <property type="component" value="Unassembled WGS sequence"/>
</dbReference>
<keyword evidence="2" id="KW-0547">Nucleotide-binding</keyword>
<dbReference type="EMBL" id="MLBF01000045">
    <property type="protein sequence ID" value="OLN28229.1"/>
    <property type="molecule type" value="Genomic_DNA"/>
</dbReference>
<keyword evidence="6" id="KW-1185">Reference proteome</keyword>
<feature type="binding site" evidence="2">
    <location>
        <begin position="207"/>
        <end position="208"/>
    </location>
    <ligand>
        <name>ATP</name>
        <dbReference type="ChEBI" id="CHEBI:30616"/>
    </ligand>
</feature>
<dbReference type="InterPro" id="IPR036597">
    <property type="entry name" value="Fido-like_dom_sf"/>
</dbReference>
<dbReference type="AlphaFoldDB" id="A0A1Q8QLK8"/>
<dbReference type="PROSITE" id="PS51459">
    <property type="entry name" value="FIDO"/>
    <property type="match status" value="1"/>
</dbReference>
<evidence type="ECO:0000256" key="3">
    <source>
        <dbReference type="PIRSR" id="PIRSR640198-3"/>
    </source>
</evidence>
<gene>
    <name evidence="5" type="ORF">DSOL_4127</name>
</gene>
<organism evidence="5 6">
    <name type="scientific">Desulfosporosinus metallidurans</name>
    <dbReference type="NCBI Taxonomy" id="1888891"/>
    <lineage>
        <taxon>Bacteria</taxon>
        <taxon>Bacillati</taxon>
        <taxon>Bacillota</taxon>
        <taxon>Clostridia</taxon>
        <taxon>Eubacteriales</taxon>
        <taxon>Desulfitobacteriaceae</taxon>
        <taxon>Desulfosporosinus</taxon>
    </lineage>
</organism>
<keyword evidence="2" id="KW-0067">ATP-binding</keyword>
<dbReference type="Gene3D" id="1.10.3290.10">
    <property type="entry name" value="Fido-like domain"/>
    <property type="match status" value="1"/>
</dbReference>
<sequence length="243" mass="27914">MTFEHIDQKKKRLNEKRPLPVNTVKSLRENMLIEWTYNSNAIEGNTLSISETKVVLEGITIGGKSMKEHLEVINHKDAIVYLEELVKKDVDLSEWDVKNIHRLVLKTIDENNAGAYRTENVIISGAKHRPPQHLFVKEKMENLIVQYNVKWQGLHPIERAALLHGEFIKIHPFVDGNGRTARLLLNFELMKAGFPPVIIKKDIRSEYYDSLDLAHTTGDYGNFFKLVTKSTEESLDLWLSVVG</sequence>
<reference evidence="5 6" key="1">
    <citation type="submission" date="2016-09" db="EMBL/GenBank/DDBJ databases">
        <title>Complete genome of Desulfosporosinus sp. OL.</title>
        <authorList>
            <person name="Mardanov A."/>
            <person name="Beletsky A."/>
            <person name="Panova A."/>
            <person name="Karnachuk O."/>
            <person name="Ravin N."/>
        </authorList>
    </citation>
    <scope>NUCLEOTIDE SEQUENCE [LARGE SCALE GENOMIC DNA]</scope>
    <source>
        <strain evidence="5 6">OL</strain>
    </source>
</reference>
<dbReference type="Pfam" id="PF02661">
    <property type="entry name" value="Fic"/>
    <property type="match status" value="1"/>
</dbReference>
<dbReference type="InterPro" id="IPR003812">
    <property type="entry name" value="Fido"/>
</dbReference>